<proteinExistence type="predicted"/>
<dbReference type="Proteomes" id="UP001501578">
    <property type="component" value="Unassembled WGS sequence"/>
</dbReference>
<dbReference type="RefSeq" id="WP_343951238.1">
    <property type="nucleotide sequence ID" value="NZ_BAAAHQ010000018.1"/>
</dbReference>
<reference evidence="1 2" key="1">
    <citation type="journal article" date="2019" name="Int. J. Syst. Evol. Microbiol.">
        <title>The Global Catalogue of Microorganisms (GCM) 10K type strain sequencing project: providing services to taxonomists for standard genome sequencing and annotation.</title>
        <authorList>
            <consortium name="The Broad Institute Genomics Platform"/>
            <consortium name="The Broad Institute Genome Sequencing Center for Infectious Disease"/>
            <person name="Wu L."/>
            <person name="Ma J."/>
        </authorList>
    </citation>
    <scope>NUCLEOTIDE SEQUENCE [LARGE SCALE GENOMIC DNA]</scope>
    <source>
        <strain evidence="1 2">JCM 11136</strain>
    </source>
</reference>
<comment type="caution">
    <text evidence="1">The sequence shown here is derived from an EMBL/GenBank/DDBJ whole genome shotgun (WGS) entry which is preliminary data.</text>
</comment>
<name>A0ABN1PS33_9ACTN</name>
<accession>A0ABN1PS33</accession>
<sequence length="54" mass="5919">MTEETRIALKNYDNLIRSRGLDDVQLDWSTDTLVYGDGGAVIDTLLDPGFTGVS</sequence>
<gene>
    <name evidence="1" type="ORF">GCM10009560_38050</name>
</gene>
<protein>
    <submittedName>
        <fullName evidence="1">Uncharacterized protein</fullName>
    </submittedName>
</protein>
<keyword evidence="2" id="KW-1185">Reference proteome</keyword>
<evidence type="ECO:0000313" key="2">
    <source>
        <dbReference type="Proteomes" id="UP001501578"/>
    </source>
</evidence>
<evidence type="ECO:0000313" key="1">
    <source>
        <dbReference type="EMBL" id="GAA0932419.1"/>
    </source>
</evidence>
<organism evidence="1 2">
    <name type="scientific">Nonomuraea longicatena</name>
    <dbReference type="NCBI Taxonomy" id="83682"/>
    <lineage>
        <taxon>Bacteria</taxon>
        <taxon>Bacillati</taxon>
        <taxon>Actinomycetota</taxon>
        <taxon>Actinomycetes</taxon>
        <taxon>Streptosporangiales</taxon>
        <taxon>Streptosporangiaceae</taxon>
        <taxon>Nonomuraea</taxon>
    </lineage>
</organism>
<dbReference type="EMBL" id="BAAAHQ010000018">
    <property type="protein sequence ID" value="GAA0932419.1"/>
    <property type="molecule type" value="Genomic_DNA"/>
</dbReference>